<comment type="similarity">
    <text evidence="2">Belongs to the CLUAP1 family.</text>
</comment>
<keyword evidence="4 7" id="KW-0175">Coiled coil</keyword>
<dbReference type="Pfam" id="PF10234">
    <property type="entry name" value="Cluap1"/>
    <property type="match status" value="1"/>
</dbReference>
<evidence type="ECO:0000256" key="5">
    <source>
        <dbReference type="ARBA" id="ARBA00023069"/>
    </source>
</evidence>
<evidence type="ECO:0000256" key="2">
    <source>
        <dbReference type="ARBA" id="ARBA00008340"/>
    </source>
</evidence>
<keyword evidence="5" id="KW-0969">Cilium</keyword>
<dbReference type="GO" id="GO:0005815">
    <property type="term" value="C:microtubule organizing center"/>
    <property type="evidence" value="ECO:0007669"/>
    <property type="project" value="TreeGrafter"/>
</dbReference>
<keyword evidence="3" id="KW-0970">Cilium biogenesis/degradation</keyword>
<comment type="subcellular location">
    <subcellularLocation>
        <location evidence="1">Cell projection</location>
        <location evidence="1">Cilium</location>
    </subcellularLocation>
</comment>
<feature type="compositionally biased region" description="Basic and acidic residues" evidence="8">
    <location>
        <begin position="380"/>
        <end position="389"/>
    </location>
</feature>
<evidence type="ECO:0000256" key="3">
    <source>
        <dbReference type="ARBA" id="ARBA00022794"/>
    </source>
</evidence>
<evidence type="ECO:0008006" key="10">
    <source>
        <dbReference type="Google" id="ProtNLM"/>
    </source>
</evidence>
<evidence type="ECO:0000313" key="9">
    <source>
        <dbReference type="EMBL" id="KAL0278382.1"/>
    </source>
</evidence>
<dbReference type="GO" id="GO:0060271">
    <property type="term" value="P:cilium assembly"/>
    <property type="evidence" value="ECO:0007669"/>
    <property type="project" value="TreeGrafter"/>
</dbReference>
<name>A0AAW2I7N9_9NEOP</name>
<evidence type="ECO:0000256" key="4">
    <source>
        <dbReference type="ARBA" id="ARBA00023054"/>
    </source>
</evidence>
<dbReference type="EMBL" id="JARGDH010000001">
    <property type="protein sequence ID" value="KAL0278382.1"/>
    <property type="molecule type" value="Genomic_DNA"/>
</dbReference>
<keyword evidence="6" id="KW-0966">Cell projection</keyword>
<gene>
    <name evidence="9" type="ORF">PYX00_000219</name>
</gene>
<proteinExistence type="inferred from homology"/>
<dbReference type="InterPro" id="IPR019366">
    <property type="entry name" value="Clusterin-associated_protein-1"/>
</dbReference>
<reference evidence="9" key="1">
    <citation type="journal article" date="2024" name="Gigascience">
        <title>Chromosome-level genome of the poultry shaft louse Menopon gallinae provides insight into the host-switching and adaptive evolution of parasitic lice.</title>
        <authorList>
            <person name="Xu Y."/>
            <person name="Ma L."/>
            <person name="Liu S."/>
            <person name="Liang Y."/>
            <person name="Liu Q."/>
            <person name="He Z."/>
            <person name="Tian L."/>
            <person name="Duan Y."/>
            <person name="Cai W."/>
            <person name="Li H."/>
            <person name="Song F."/>
        </authorList>
    </citation>
    <scope>NUCLEOTIDE SEQUENCE</scope>
    <source>
        <strain evidence="9">Cailab_2023a</strain>
    </source>
</reference>
<dbReference type="PANTHER" id="PTHR21547">
    <property type="entry name" value="CLUSTERIN ASSOCIATED PROTEIN 1"/>
    <property type="match status" value="1"/>
</dbReference>
<feature type="coiled-coil region" evidence="7">
    <location>
        <begin position="229"/>
        <end position="287"/>
    </location>
</feature>
<dbReference type="GO" id="GO:0005929">
    <property type="term" value="C:cilium"/>
    <property type="evidence" value="ECO:0007669"/>
    <property type="project" value="UniProtKB-SubCell"/>
</dbReference>
<accession>A0AAW2I7N9</accession>
<evidence type="ECO:0000256" key="7">
    <source>
        <dbReference type="SAM" id="Coils"/>
    </source>
</evidence>
<dbReference type="AlphaFoldDB" id="A0AAW2I7N9"/>
<evidence type="ECO:0000256" key="1">
    <source>
        <dbReference type="ARBA" id="ARBA00004138"/>
    </source>
</evidence>
<feature type="region of interest" description="Disordered" evidence="8">
    <location>
        <begin position="323"/>
        <end position="389"/>
    </location>
</feature>
<evidence type="ECO:0000256" key="8">
    <source>
        <dbReference type="SAM" id="MobiDB-lite"/>
    </source>
</evidence>
<organism evidence="9">
    <name type="scientific">Menopon gallinae</name>
    <name type="common">poultry shaft louse</name>
    <dbReference type="NCBI Taxonomy" id="328185"/>
    <lineage>
        <taxon>Eukaryota</taxon>
        <taxon>Metazoa</taxon>
        <taxon>Ecdysozoa</taxon>
        <taxon>Arthropoda</taxon>
        <taxon>Hexapoda</taxon>
        <taxon>Insecta</taxon>
        <taxon>Pterygota</taxon>
        <taxon>Neoptera</taxon>
        <taxon>Paraneoptera</taxon>
        <taxon>Psocodea</taxon>
        <taxon>Troctomorpha</taxon>
        <taxon>Phthiraptera</taxon>
        <taxon>Amblycera</taxon>
        <taxon>Menoponidae</taxon>
        <taxon>Menopon</taxon>
    </lineage>
</organism>
<feature type="compositionally biased region" description="Acidic residues" evidence="8">
    <location>
        <begin position="350"/>
        <end position="375"/>
    </location>
</feature>
<sequence>MSYRDLRNFIEMLKALGYSRIISMENFRTPNFPLVAEILTWLIKRIDSSEELPLEIGNENDRVALIRTAAQLLALKANLKLNTKKLYQADGYAVKELLKVTNLLYESLKIKEGKSNEEELPNISIIGTSLKLQDLKEVVPLVADIIKSGANLFDLLAKEAELRELRNSRASRLMEMTQVEQAIRDSLEAIDKDIEKTKQQTESLVHNESLLDSKLEKKNMDYDRHMKRLQTLKKIRPAFIEEFEKLEEELKVLYNDYVTKYRNIAYLESVLEQAEQTEQKRIQEKETSRSKFLEELKQDELFNSGDTFNDFADDNKAHINEEQKLKPQKFEGQANQRPGRVFGSMTGGMEDTDSIDDTDSDLLLDGDITEDEDIEVMNRPVRDFSDDDF</sequence>
<dbReference type="PANTHER" id="PTHR21547:SF0">
    <property type="entry name" value="CLUSTERIN-ASSOCIATED PROTEIN 1"/>
    <property type="match status" value="1"/>
</dbReference>
<evidence type="ECO:0000256" key="6">
    <source>
        <dbReference type="ARBA" id="ARBA00023273"/>
    </source>
</evidence>
<protein>
    <recommendedName>
        <fullName evidence="10">Clusterin-associated protein 1</fullName>
    </recommendedName>
</protein>
<comment type="caution">
    <text evidence="9">The sequence shown here is derived from an EMBL/GenBank/DDBJ whole genome shotgun (WGS) entry which is preliminary data.</text>
</comment>
<dbReference type="GO" id="GO:0030992">
    <property type="term" value="C:intraciliary transport particle B"/>
    <property type="evidence" value="ECO:0007669"/>
    <property type="project" value="TreeGrafter"/>
</dbReference>